<proteinExistence type="predicted"/>
<evidence type="ECO:0000313" key="2">
    <source>
        <dbReference type="EMBL" id="QEI08850.1"/>
    </source>
</evidence>
<sequence>MEQIELNDGNADRFLLDAKGISLVVFTSKTCGNCKLAREQLPLMELPVERVCWIDAGDSGGITQRYEVFHLPSMYVVRDGVYYGAVAATLAAWDIQRQVGLALNSYPAELP</sequence>
<name>A0A5C0B647_9BURK</name>
<dbReference type="SUPFAM" id="SSF52833">
    <property type="entry name" value="Thioredoxin-like"/>
    <property type="match status" value="1"/>
</dbReference>
<dbReference type="AlphaFoldDB" id="A0A5C0B647"/>
<dbReference type="RefSeq" id="WP_148818387.1">
    <property type="nucleotide sequence ID" value="NZ_CP043046.1"/>
</dbReference>
<dbReference type="InterPro" id="IPR036249">
    <property type="entry name" value="Thioredoxin-like_sf"/>
</dbReference>
<dbReference type="EMBL" id="CP043046">
    <property type="protein sequence ID" value="QEI08850.1"/>
    <property type="molecule type" value="Genomic_DNA"/>
</dbReference>
<dbReference type="OrthoDB" id="5295821at2"/>
<dbReference type="Gene3D" id="3.40.30.10">
    <property type="entry name" value="Glutaredoxin"/>
    <property type="match status" value="1"/>
</dbReference>
<dbReference type="Pfam" id="PF00085">
    <property type="entry name" value="Thioredoxin"/>
    <property type="match status" value="1"/>
</dbReference>
<keyword evidence="3" id="KW-1185">Reference proteome</keyword>
<reference evidence="2 3" key="1">
    <citation type="submission" date="2019-08" db="EMBL/GenBank/DDBJ databases">
        <title>Amphibian skin-associated Pigmentiphaga: genome sequence and occurrence across geography and hosts.</title>
        <authorList>
            <person name="Bletz M.C."/>
            <person name="Bunk B."/>
            <person name="Sproeer C."/>
            <person name="Biwer P."/>
            <person name="Reiter S."/>
            <person name="Rabemananjara F.C.E."/>
            <person name="Schulz S."/>
            <person name="Overmann J."/>
            <person name="Vences M."/>
        </authorList>
    </citation>
    <scope>NUCLEOTIDE SEQUENCE [LARGE SCALE GENOMIC DNA]</scope>
    <source>
        <strain evidence="2 3">Mada1488</strain>
    </source>
</reference>
<evidence type="ECO:0000313" key="3">
    <source>
        <dbReference type="Proteomes" id="UP000325161"/>
    </source>
</evidence>
<feature type="domain" description="Thioredoxin" evidence="1">
    <location>
        <begin position="4"/>
        <end position="89"/>
    </location>
</feature>
<accession>A0A5C0B647</accession>
<dbReference type="Proteomes" id="UP000325161">
    <property type="component" value="Chromosome"/>
</dbReference>
<protein>
    <submittedName>
        <fullName evidence="2">Thioredoxin</fullName>
    </submittedName>
</protein>
<dbReference type="KEGG" id="pacr:FXN63_25590"/>
<evidence type="ECO:0000259" key="1">
    <source>
        <dbReference type="Pfam" id="PF00085"/>
    </source>
</evidence>
<organism evidence="2 3">
    <name type="scientific">Pigmentiphaga aceris</name>
    <dbReference type="NCBI Taxonomy" id="1940612"/>
    <lineage>
        <taxon>Bacteria</taxon>
        <taxon>Pseudomonadati</taxon>
        <taxon>Pseudomonadota</taxon>
        <taxon>Betaproteobacteria</taxon>
        <taxon>Burkholderiales</taxon>
        <taxon>Alcaligenaceae</taxon>
        <taxon>Pigmentiphaga</taxon>
    </lineage>
</organism>
<gene>
    <name evidence="2" type="ORF">FXN63_25590</name>
</gene>
<dbReference type="InterPro" id="IPR013766">
    <property type="entry name" value="Thioredoxin_domain"/>
</dbReference>